<gene>
    <name evidence="6" type="ORF">DPMN_191791</name>
</gene>
<dbReference type="Pfam" id="PF00077">
    <property type="entry name" value="RVP"/>
    <property type="match status" value="1"/>
</dbReference>
<keyword evidence="2" id="KW-0863">Zinc-finger</keyword>
<dbReference type="Gene3D" id="2.40.70.10">
    <property type="entry name" value="Acid Proteases"/>
    <property type="match status" value="1"/>
</dbReference>
<evidence type="ECO:0000256" key="2">
    <source>
        <dbReference type="PROSITE-ProRule" id="PRU00047"/>
    </source>
</evidence>
<protein>
    <recommendedName>
        <fullName evidence="8">CCHC-type domain-containing protein</fullName>
    </recommendedName>
</protein>
<dbReference type="PROSITE" id="PS50158">
    <property type="entry name" value="ZF_CCHC"/>
    <property type="match status" value="1"/>
</dbReference>
<organism evidence="6 7">
    <name type="scientific">Dreissena polymorpha</name>
    <name type="common">Zebra mussel</name>
    <name type="synonym">Mytilus polymorpha</name>
    <dbReference type="NCBI Taxonomy" id="45954"/>
    <lineage>
        <taxon>Eukaryota</taxon>
        <taxon>Metazoa</taxon>
        <taxon>Spiralia</taxon>
        <taxon>Lophotrochozoa</taxon>
        <taxon>Mollusca</taxon>
        <taxon>Bivalvia</taxon>
        <taxon>Autobranchia</taxon>
        <taxon>Heteroconchia</taxon>
        <taxon>Euheterodonta</taxon>
        <taxon>Imparidentia</taxon>
        <taxon>Neoheterodontei</taxon>
        <taxon>Myida</taxon>
        <taxon>Dreissenoidea</taxon>
        <taxon>Dreissenidae</taxon>
        <taxon>Dreissena</taxon>
    </lineage>
</organism>
<evidence type="ECO:0000313" key="7">
    <source>
        <dbReference type="Proteomes" id="UP000828390"/>
    </source>
</evidence>
<feature type="compositionally biased region" description="Acidic residues" evidence="3">
    <location>
        <begin position="215"/>
        <end position="227"/>
    </location>
</feature>
<feature type="domain" description="Peptidase A2" evidence="5">
    <location>
        <begin position="743"/>
        <end position="758"/>
    </location>
</feature>
<dbReference type="GO" id="GO:0008270">
    <property type="term" value="F:zinc ion binding"/>
    <property type="evidence" value="ECO:0007669"/>
    <property type="project" value="UniProtKB-KW"/>
</dbReference>
<dbReference type="InterPro" id="IPR018061">
    <property type="entry name" value="Retropepsins"/>
</dbReference>
<evidence type="ECO:0008006" key="8">
    <source>
        <dbReference type="Google" id="ProtNLM"/>
    </source>
</evidence>
<feature type="compositionally biased region" description="Basic residues" evidence="3">
    <location>
        <begin position="185"/>
        <end position="208"/>
    </location>
</feature>
<comment type="caution">
    <text evidence="6">The sequence shown here is derived from an EMBL/GenBank/DDBJ whole genome shotgun (WGS) entry which is preliminary data.</text>
</comment>
<dbReference type="InterPro" id="IPR021109">
    <property type="entry name" value="Peptidase_aspartic_dom_sf"/>
</dbReference>
<dbReference type="InterPro" id="IPR001878">
    <property type="entry name" value="Znf_CCHC"/>
</dbReference>
<evidence type="ECO:0000259" key="4">
    <source>
        <dbReference type="PROSITE" id="PS50158"/>
    </source>
</evidence>
<feature type="region of interest" description="Disordered" evidence="3">
    <location>
        <begin position="143"/>
        <end position="231"/>
    </location>
</feature>
<dbReference type="InterPro" id="IPR001995">
    <property type="entry name" value="Peptidase_A2_cat"/>
</dbReference>
<feature type="region of interest" description="Disordered" evidence="3">
    <location>
        <begin position="15"/>
        <end position="47"/>
    </location>
</feature>
<proteinExistence type="predicted"/>
<feature type="compositionally biased region" description="Basic residues" evidence="3">
    <location>
        <begin position="156"/>
        <end position="166"/>
    </location>
</feature>
<dbReference type="PROSITE" id="PS50175">
    <property type="entry name" value="ASP_PROT_RETROV"/>
    <property type="match status" value="1"/>
</dbReference>
<keyword evidence="7" id="KW-1185">Reference proteome</keyword>
<dbReference type="SMART" id="SM00343">
    <property type="entry name" value="ZnF_C2HC"/>
    <property type="match status" value="2"/>
</dbReference>
<dbReference type="GO" id="GO:0003676">
    <property type="term" value="F:nucleic acid binding"/>
    <property type="evidence" value="ECO:0007669"/>
    <property type="project" value="InterPro"/>
</dbReference>
<dbReference type="EMBL" id="JAIWYP010000082">
    <property type="protein sequence ID" value="KAH3690044.1"/>
    <property type="molecule type" value="Genomic_DNA"/>
</dbReference>
<evidence type="ECO:0000259" key="5">
    <source>
        <dbReference type="PROSITE" id="PS50175"/>
    </source>
</evidence>
<feature type="compositionally biased region" description="Polar residues" evidence="3">
    <location>
        <begin position="471"/>
        <end position="482"/>
    </location>
</feature>
<dbReference type="Proteomes" id="UP000828390">
    <property type="component" value="Unassembled WGS sequence"/>
</dbReference>
<feature type="compositionally biased region" description="Gly residues" evidence="3">
    <location>
        <begin position="504"/>
        <end position="516"/>
    </location>
</feature>
<keyword evidence="2" id="KW-0862">Zinc</keyword>
<feature type="compositionally biased region" description="Polar residues" evidence="3">
    <location>
        <begin position="16"/>
        <end position="38"/>
    </location>
</feature>
<dbReference type="Gene3D" id="4.10.60.10">
    <property type="entry name" value="Zinc finger, CCHC-type"/>
    <property type="match status" value="1"/>
</dbReference>
<sequence>MSKTPLTEFIVKMRESQTGPRSTAVNGASSGTMTTSHTGDVASGEGGSISAPAMSGVKVNFVPAQQLKQIVGVGEKISKRMHMLRMSKGNLTPKKLKEEFGGKMNSTILDQMDFEINEMLFGRSPDLESPELKPRKLADVFCEETDTETDEEDKRRTKRASHMKGNKHQDTSEDTEEEMPVKPKVMSKTKKLLKVTKSKIKTKPKRKSVPAETTDPSESETDSSDEDVSLRKVPKGFDKQLRFAGSTDGKGDDFDSFKLKFKSSAKAFSWTNEECKYCLCWSLQGDAAKYHTLISSGTGPLTYKHPMKKLEKRFGGKELLETEQARFNQACQEPNESLEVWADRVQMLSLRAFRKISEKYAASQAVNRFCLGLENIEASKDVCLKRFKTIDEAKDYVHYYLHIDSTNAKPKSSRRTSQRESEEAVNVFETSIGRLDERLNQIQSQLNKQMAYNRSECAGGRANSGYGRGTSGFNQMDNTPNSGGYGRSGGFQPWNSNRNQAGYSEGGGYRGRGGPGRPTERGERNNGWGGQQETGERQPGIYDCFFCGETGHMRSDCEKWKATQKCYACLEMGHGASQTRVSLSTIGRACTKRFKRAGVGQWGSRLIDDGPHTIRKEGGSISSSRCEDSKIGYEENVDSYGKERHTLSLKTVDRGGGRKISVGQTGSGSRGSRSVWPVQSGGRDVRFVNAETQTDDRSSESWSKAKRIVMSQVAELEEKNIEVNQLSSVYKYKIPIELNGKPVETVVDTGADVTIISEEPGRKHVNADTLSRPPMSDVVCSHYVMGAKLEDLPCFKANCHYCKKAHENWARFTEEVDEAVPLGVGMQCLRIAGGGSTKINWDKEDNTKVEINGCSSEDVSLVEINRCLSEDVFLVVLKGVPEGSTCGSETSNVSSTSNQEGAKNLIRDSPVQISDGGGFSGSGESLPAIVNIGVAARYSGWYKLTK</sequence>
<dbReference type="GO" id="GO:0004190">
    <property type="term" value="F:aspartic-type endopeptidase activity"/>
    <property type="evidence" value="ECO:0007669"/>
    <property type="project" value="InterPro"/>
</dbReference>
<reference evidence="6" key="2">
    <citation type="submission" date="2020-11" db="EMBL/GenBank/DDBJ databases">
        <authorList>
            <person name="McCartney M.A."/>
            <person name="Auch B."/>
            <person name="Kono T."/>
            <person name="Mallez S."/>
            <person name="Becker A."/>
            <person name="Gohl D.M."/>
            <person name="Silverstein K.A.T."/>
            <person name="Koren S."/>
            <person name="Bechman K.B."/>
            <person name="Herman A."/>
            <person name="Abrahante J.E."/>
            <person name="Garbe J."/>
        </authorList>
    </citation>
    <scope>NUCLEOTIDE SEQUENCE</scope>
    <source>
        <strain evidence="6">Duluth1</strain>
        <tissue evidence="6">Whole animal</tissue>
    </source>
</reference>
<feature type="region of interest" description="Disordered" evidence="3">
    <location>
        <begin position="654"/>
        <end position="678"/>
    </location>
</feature>
<dbReference type="SUPFAM" id="SSF57756">
    <property type="entry name" value="Retrovirus zinc finger-like domains"/>
    <property type="match status" value="1"/>
</dbReference>
<keyword evidence="1" id="KW-0378">Hydrolase</keyword>
<dbReference type="GO" id="GO:0006508">
    <property type="term" value="P:proteolysis"/>
    <property type="evidence" value="ECO:0007669"/>
    <property type="project" value="InterPro"/>
</dbReference>
<keyword evidence="2" id="KW-0479">Metal-binding</keyword>
<feature type="region of interest" description="Disordered" evidence="3">
    <location>
        <begin position="466"/>
        <end position="534"/>
    </location>
</feature>
<evidence type="ECO:0000256" key="3">
    <source>
        <dbReference type="SAM" id="MobiDB-lite"/>
    </source>
</evidence>
<dbReference type="InterPro" id="IPR036875">
    <property type="entry name" value="Znf_CCHC_sf"/>
</dbReference>
<evidence type="ECO:0000256" key="1">
    <source>
        <dbReference type="ARBA" id="ARBA00022801"/>
    </source>
</evidence>
<feature type="domain" description="CCHC-type" evidence="4">
    <location>
        <begin position="544"/>
        <end position="559"/>
    </location>
</feature>
<dbReference type="AlphaFoldDB" id="A0A9D3XY29"/>
<name>A0A9D3XY29_DREPO</name>
<dbReference type="SUPFAM" id="SSF50630">
    <property type="entry name" value="Acid proteases"/>
    <property type="match status" value="1"/>
</dbReference>
<accession>A0A9D3XY29</accession>
<evidence type="ECO:0000313" key="6">
    <source>
        <dbReference type="EMBL" id="KAH3690044.1"/>
    </source>
</evidence>
<reference evidence="6" key="1">
    <citation type="journal article" date="2019" name="bioRxiv">
        <title>The Genome of the Zebra Mussel, Dreissena polymorpha: A Resource for Invasive Species Research.</title>
        <authorList>
            <person name="McCartney M.A."/>
            <person name="Auch B."/>
            <person name="Kono T."/>
            <person name="Mallez S."/>
            <person name="Zhang Y."/>
            <person name="Obille A."/>
            <person name="Becker A."/>
            <person name="Abrahante J.E."/>
            <person name="Garbe J."/>
            <person name="Badalamenti J.P."/>
            <person name="Herman A."/>
            <person name="Mangelson H."/>
            <person name="Liachko I."/>
            <person name="Sullivan S."/>
            <person name="Sone E.D."/>
            <person name="Koren S."/>
            <person name="Silverstein K.A.T."/>
            <person name="Beckman K.B."/>
            <person name="Gohl D.M."/>
        </authorList>
    </citation>
    <scope>NUCLEOTIDE SEQUENCE</scope>
    <source>
        <strain evidence="6">Duluth1</strain>
        <tissue evidence="6">Whole animal</tissue>
    </source>
</reference>